<gene>
    <name evidence="1" type="ORF">QO014_000304</name>
</gene>
<sequence length="121" mass="13909">MSILKRNSEAVIFLSGENSLLDASVTSINCSRDDDQVTVSIKALARPNATFKTLTLDFMRVIEYGFYYRNDYNFGTVERFKFLEIDRDKYYISLDPDEAIFGKSNKDQDFILSHSVQLIAI</sequence>
<comment type="caution">
    <text evidence="1">The sequence shown here is derived from an EMBL/GenBank/DDBJ whole genome shotgun (WGS) entry which is preliminary data.</text>
</comment>
<dbReference type="EMBL" id="JAUSVO010000001">
    <property type="protein sequence ID" value="MDQ0435934.1"/>
    <property type="molecule type" value="Genomic_DNA"/>
</dbReference>
<keyword evidence="2" id="KW-1185">Reference proteome</keyword>
<accession>A0ABU0H0U8</accession>
<dbReference type="RefSeq" id="WP_266346886.1">
    <property type="nucleotide sequence ID" value="NZ_JAPKNG010000001.1"/>
</dbReference>
<evidence type="ECO:0000313" key="2">
    <source>
        <dbReference type="Proteomes" id="UP001241603"/>
    </source>
</evidence>
<evidence type="ECO:0000313" key="1">
    <source>
        <dbReference type="EMBL" id="MDQ0435934.1"/>
    </source>
</evidence>
<organism evidence="1 2">
    <name type="scientific">Kaistia dalseonensis</name>
    <dbReference type="NCBI Taxonomy" id="410840"/>
    <lineage>
        <taxon>Bacteria</taxon>
        <taxon>Pseudomonadati</taxon>
        <taxon>Pseudomonadota</taxon>
        <taxon>Alphaproteobacteria</taxon>
        <taxon>Hyphomicrobiales</taxon>
        <taxon>Kaistiaceae</taxon>
        <taxon>Kaistia</taxon>
    </lineage>
</organism>
<reference evidence="1 2" key="1">
    <citation type="submission" date="2023-07" db="EMBL/GenBank/DDBJ databases">
        <title>Genomic Encyclopedia of Type Strains, Phase IV (KMG-IV): sequencing the most valuable type-strain genomes for metagenomic binning, comparative biology and taxonomic classification.</title>
        <authorList>
            <person name="Goeker M."/>
        </authorList>
    </citation>
    <scope>NUCLEOTIDE SEQUENCE [LARGE SCALE GENOMIC DNA]</scope>
    <source>
        <strain evidence="1 2">B6-8</strain>
    </source>
</reference>
<protein>
    <submittedName>
        <fullName evidence="1">Uncharacterized protein</fullName>
    </submittedName>
</protein>
<proteinExistence type="predicted"/>
<name>A0ABU0H0U8_9HYPH</name>
<dbReference type="Proteomes" id="UP001241603">
    <property type="component" value="Unassembled WGS sequence"/>
</dbReference>